<accession>A0ABX1TF33</accession>
<dbReference type="EMBL" id="SPMZ01000004">
    <property type="protein sequence ID" value="NMQ17962.1"/>
    <property type="molecule type" value="Genomic_DNA"/>
</dbReference>
<dbReference type="InterPro" id="IPR037171">
    <property type="entry name" value="NagB/RpiA_transferase-like"/>
</dbReference>
<keyword evidence="2 4" id="KW-0547">Nucleotide-binding</keyword>
<dbReference type="Proteomes" id="UP000760480">
    <property type="component" value="Unassembled WGS sequence"/>
</dbReference>
<dbReference type="Gene3D" id="3.40.50.10420">
    <property type="entry name" value="NagB/RpiA/CoA transferase-like"/>
    <property type="match status" value="1"/>
</dbReference>
<dbReference type="InterPro" id="IPR024185">
    <property type="entry name" value="FTHF_cligase-like_sf"/>
</dbReference>
<keyword evidence="5" id="KW-0436">Ligase</keyword>
<name>A0ABX1TF33_9GAMM</name>
<keyword evidence="4" id="KW-0479">Metal-binding</keyword>
<comment type="catalytic activity">
    <reaction evidence="4">
        <text>(6S)-5-formyl-5,6,7,8-tetrahydrofolate + ATP = (6R)-5,10-methenyltetrahydrofolate + ADP + phosphate</text>
        <dbReference type="Rhea" id="RHEA:10488"/>
        <dbReference type="ChEBI" id="CHEBI:30616"/>
        <dbReference type="ChEBI" id="CHEBI:43474"/>
        <dbReference type="ChEBI" id="CHEBI:57455"/>
        <dbReference type="ChEBI" id="CHEBI:57457"/>
        <dbReference type="ChEBI" id="CHEBI:456216"/>
        <dbReference type="EC" id="6.3.3.2"/>
    </reaction>
</comment>
<dbReference type="GO" id="GO:0030272">
    <property type="term" value="F:5-formyltetrahydrofolate cyclo-ligase activity"/>
    <property type="evidence" value="ECO:0007669"/>
    <property type="project" value="UniProtKB-EC"/>
</dbReference>
<evidence type="ECO:0000256" key="4">
    <source>
        <dbReference type="RuleBase" id="RU361279"/>
    </source>
</evidence>
<evidence type="ECO:0000256" key="1">
    <source>
        <dbReference type="ARBA" id="ARBA00010638"/>
    </source>
</evidence>
<keyword evidence="3 4" id="KW-0067">ATP-binding</keyword>
<dbReference type="Pfam" id="PF01812">
    <property type="entry name" value="5-FTHF_cyc-lig"/>
    <property type="match status" value="1"/>
</dbReference>
<dbReference type="PIRSF" id="PIRSF006806">
    <property type="entry name" value="FTHF_cligase"/>
    <property type="match status" value="1"/>
</dbReference>
<gene>
    <name evidence="5" type="ORF">E4P82_01355</name>
</gene>
<proteinExistence type="inferred from homology"/>
<dbReference type="SUPFAM" id="SSF100950">
    <property type="entry name" value="NagB/RpiA/CoA transferase-like"/>
    <property type="match status" value="1"/>
</dbReference>
<dbReference type="EC" id="6.3.3.2" evidence="4"/>
<organism evidence="5 6">
    <name type="scientific">Candidatus Competibacter phosphatis</name>
    <dbReference type="NCBI Taxonomy" id="221280"/>
    <lineage>
        <taxon>Bacteria</taxon>
        <taxon>Pseudomonadati</taxon>
        <taxon>Pseudomonadota</taxon>
        <taxon>Gammaproteobacteria</taxon>
        <taxon>Candidatus Competibacteraceae</taxon>
        <taxon>Candidatus Competibacter</taxon>
    </lineage>
</organism>
<protein>
    <recommendedName>
        <fullName evidence="4">5-formyltetrahydrofolate cyclo-ligase</fullName>
        <ecNumber evidence="4">6.3.3.2</ecNumber>
    </recommendedName>
</protein>
<evidence type="ECO:0000313" key="6">
    <source>
        <dbReference type="Proteomes" id="UP000760480"/>
    </source>
</evidence>
<dbReference type="NCBIfam" id="TIGR02727">
    <property type="entry name" value="MTHFS_bact"/>
    <property type="match status" value="1"/>
</dbReference>
<evidence type="ECO:0000313" key="5">
    <source>
        <dbReference type="EMBL" id="NMQ17962.1"/>
    </source>
</evidence>
<dbReference type="PANTHER" id="PTHR23407">
    <property type="entry name" value="ATPASE INHIBITOR/5-FORMYLTETRAHYDROFOLATE CYCLO-LIGASE"/>
    <property type="match status" value="1"/>
</dbReference>
<dbReference type="InterPro" id="IPR002698">
    <property type="entry name" value="FTHF_cligase"/>
</dbReference>
<keyword evidence="6" id="KW-1185">Reference proteome</keyword>
<sequence length="202" mass="22573">MIDSQSLRRQLRALRRGLSLATRQQAALAVARHLEFWPLAGAVRIAGYWACDGELDPRPVLERAWTEGRQVFLPVLVGEPPRSLRFAPYQAGAPLRRNRFDIPEPEVASMECLQAEDLDLVLVPLVAFDSTGTRLGMGGGFYDRSFAFPRGANEMGRRPYLLGLGYEFQAVAELIRQPWDVPLDAVVTERALYQFSNAEGQA</sequence>
<evidence type="ECO:0000256" key="2">
    <source>
        <dbReference type="ARBA" id="ARBA00022741"/>
    </source>
</evidence>
<comment type="cofactor">
    <cofactor evidence="4">
        <name>Mg(2+)</name>
        <dbReference type="ChEBI" id="CHEBI:18420"/>
    </cofactor>
</comment>
<keyword evidence="4" id="KW-0460">Magnesium</keyword>
<evidence type="ECO:0000256" key="3">
    <source>
        <dbReference type="ARBA" id="ARBA00022840"/>
    </source>
</evidence>
<comment type="similarity">
    <text evidence="1 4">Belongs to the 5-formyltetrahydrofolate cyclo-ligase family.</text>
</comment>
<reference evidence="5 6" key="1">
    <citation type="submission" date="2019-03" db="EMBL/GenBank/DDBJ databases">
        <title>Metabolic reconstructions from genomes of highly enriched 'Candidatus Accumulibacter' and 'Candidatus Competibacter' bioreactor populations.</title>
        <authorList>
            <person name="Annavajhala M.K."/>
            <person name="Welles L."/>
            <person name="Abbas B."/>
            <person name="Sorokin D."/>
            <person name="Park H."/>
            <person name="Van Loosdrecht M."/>
            <person name="Chandran K."/>
        </authorList>
    </citation>
    <scope>NUCLEOTIDE SEQUENCE [LARGE SCALE GENOMIC DNA]</scope>
    <source>
        <strain evidence="5 6">SBR_G</strain>
    </source>
</reference>
<dbReference type="PANTHER" id="PTHR23407:SF1">
    <property type="entry name" value="5-FORMYLTETRAHYDROFOLATE CYCLO-LIGASE"/>
    <property type="match status" value="1"/>
</dbReference>
<comment type="caution">
    <text evidence="5">The sequence shown here is derived from an EMBL/GenBank/DDBJ whole genome shotgun (WGS) entry which is preliminary data.</text>
</comment>